<dbReference type="SUPFAM" id="SSF55781">
    <property type="entry name" value="GAF domain-like"/>
    <property type="match status" value="1"/>
</dbReference>
<evidence type="ECO:0000259" key="4">
    <source>
        <dbReference type="PROSITE" id="PS51746"/>
    </source>
</evidence>
<dbReference type="Gene3D" id="3.60.40.10">
    <property type="entry name" value="PPM-type phosphatase domain"/>
    <property type="match status" value="1"/>
</dbReference>
<dbReference type="GO" id="GO:0016791">
    <property type="term" value="F:phosphatase activity"/>
    <property type="evidence" value="ECO:0007669"/>
    <property type="project" value="TreeGrafter"/>
</dbReference>
<comment type="caution">
    <text evidence="5">The sequence shown here is derived from an EMBL/GenBank/DDBJ whole genome shotgun (WGS) entry which is preliminary data.</text>
</comment>
<reference evidence="5 6" key="1">
    <citation type="submission" date="2015-07" db="EMBL/GenBank/DDBJ databases">
        <authorList>
            <person name="Noorani M."/>
        </authorList>
    </citation>
    <scope>NUCLEOTIDE SEQUENCE [LARGE SCALE GENOMIC DNA]</scope>
    <source>
        <strain evidence="5 6">NRRL B-24567</strain>
    </source>
</reference>
<sequence length="551" mass="58628">MTLPPDAENRPAHILVVDDIPTNRYVLATTLRRAGHEVTEAEDGTRALELLDGPGPPPELAVVDVRLPDMSGFEVCERIKGNPATAAVPVINISASAITVDDRAQGLYRGADAYLVEPIAPDELLATVTANLRYARARRRAELLADRLNLLNRITLALYGATDAQELVRVTAEGAAAVLRCEAAAFLTAPEDGALVAHTWHDQDTSTPHDGPQVHAVPAWPHRGDAPARARQGQAAAFDLPCLPPGLKAPEGRRTVLGRARPDRPPIAVVTPADAVLTPDDEQLLDQLVQAGALALEALRSYSEEHALALTLQRSFLPESLPETARADLAVRYLPADEHTEIGGDFYEAIDTPDGLVVAVGDVAGHSLDAAVVMGQVRHALRAYAVEGHPPEVILERLDHLLTSVEPGVTVTLCIVLIESGSDAIRVANAGHLPPLLHSPDGTTAYLHEHGPLLGLGLPHPAAHRVAVAPGSLLLLVTDGLVERRHVNLQHSLDVLASVVGETSSDPEEACTQLLERLPPDGRDDVALLAVRLNGTRAERPEGPRPASAER</sequence>
<gene>
    <name evidence="5" type="ORF">ADK41_10420</name>
</gene>
<keyword evidence="5" id="KW-0418">Kinase</keyword>
<dbReference type="GO" id="GO:0000160">
    <property type="term" value="P:phosphorelay signal transduction system"/>
    <property type="evidence" value="ECO:0007669"/>
    <property type="project" value="InterPro"/>
</dbReference>
<organism evidence="5 6">
    <name type="scientific">Streptomyces caelestis</name>
    <dbReference type="NCBI Taxonomy" id="36816"/>
    <lineage>
        <taxon>Bacteria</taxon>
        <taxon>Bacillati</taxon>
        <taxon>Actinomycetota</taxon>
        <taxon>Actinomycetes</taxon>
        <taxon>Kitasatosporales</taxon>
        <taxon>Streptomycetaceae</taxon>
        <taxon>Streptomyces</taxon>
    </lineage>
</organism>
<evidence type="ECO:0000256" key="1">
    <source>
        <dbReference type="ARBA" id="ARBA00022801"/>
    </source>
</evidence>
<dbReference type="EMBL" id="LGCN01000108">
    <property type="protein sequence ID" value="KOT41303.1"/>
    <property type="molecule type" value="Genomic_DNA"/>
</dbReference>
<dbReference type="Gene3D" id="3.40.50.2300">
    <property type="match status" value="1"/>
</dbReference>
<feature type="domain" description="Response regulatory" evidence="3">
    <location>
        <begin position="13"/>
        <end position="132"/>
    </location>
</feature>
<dbReference type="PROSITE" id="PS51746">
    <property type="entry name" value="PPM_2"/>
    <property type="match status" value="1"/>
</dbReference>
<dbReference type="RefSeq" id="WP_051843212.1">
    <property type="nucleotide sequence ID" value="NZ_JBFBKA010000014.1"/>
</dbReference>
<dbReference type="AlphaFoldDB" id="A0A0M8QRZ1"/>
<feature type="modified residue" description="4-aspartylphosphate" evidence="2">
    <location>
        <position position="64"/>
    </location>
</feature>
<dbReference type="InterPro" id="IPR011006">
    <property type="entry name" value="CheY-like_superfamily"/>
</dbReference>
<dbReference type="SMART" id="SM00448">
    <property type="entry name" value="REC"/>
    <property type="match status" value="1"/>
</dbReference>
<dbReference type="PANTHER" id="PTHR43156:SF2">
    <property type="entry name" value="STAGE II SPORULATION PROTEIN E"/>
    <property type="match status" value="1"/>
</dbReference>
<dbReference type="GO" id="GO:0016301">
    <property type="term" value="F:kinase activity"/>
    <property type="evidence" value="ECO:0007669"/>
    <property type="project" value="UniProtKB-KW"/>
</dbReference>
<dbReference type="SUPFAM" id="SSF52172">
    <property type="entry name" value="CheY-like"/>
    <property type="match status" value="1"/>
</dbReference>
<dbReference type="SMART" id="SM00331">
    <property type="entry name" value="PP2C_SIG"/>
    <property type="match status" value="1"/>
</dbReference>
<proteinExistence type="predicted"/>
<keyword evidence="2" id="KW-0597">Phosphoprotein</keyword>
<evidence type="ECO:0000313" key="5">
    <source>
        <dbReference type="EMBL" id="KOT41303.1"/>
    </source>
</evidence>
<evidence type="ECO:0000259" key="3">
    <source>
        <dbReference type="PROSITE" id="PS50110"/>
    </source>
</evidence>
<dbReference type="InterPro" id="IPR052016">
    <property type="entry name" value="Bact_Sigma-Reg"/>
</dbReference>
<name>A0A0M8QRZ1_9ACTN</name>
<dbReference type="InterPro" id="IPR001932">
    <property type="entry name" value="PPM-type_phosphatase-like_dom"/>
</dbReference>
<keyword evidence="5" id="KW-0808">Transferase</keyword>
<dbReference type="InterPro" id="IPR029016">
    <property type="entry name" value="GAF-like_dom_sf"/>
</dbReference>
<dbReference type="Gene3D" id="3.30.450.40">
    <property type="match status" value="1"/>
</dbReference>
<keyword evidence="6" id="KW-1185">Reference proteome</keyword>
<dbReference type="InterPro" id="IPR036457">
    <property type="entry name" value="PPM-type-like_dom_sf"/>
</dbReference>
<dbReference type="PANTHER" id="PTHR43156">
    <property type="entry name" value="STAGE II SPORULATION PROTEIN E-RELATED"/>
    <property type="match status" value="1"/>
</dbReference>
<accession>A0A0M8QRZ1</accession>
<dbReference type="PATRIC" id="fig|36816.3.peg.2248"/>
<keyword evidence="1" id="KW-0378">Hydrolase</keyword>
<dbReference type="OrthoDB" id="7943561at2"/>
<dbReference type="InterPro" id="IPR001789">
    <property type="entry name" value="Sig_transdc_resp-reg_receiver"/>
</dbReference>
<feature type="domain" description="PPM-type phosphatase" evidence="4">
    <location>
        <begin position="328"/>
        <end position="533"/>
    </location>
</feature>
<dbReference type="Pfam" id="PF00072">
    <property type="entry name" value="Response_reg"/>
    <property type="match status" value="1"/>
</dbReference>
<evidence type="ECO:0000256" key="2">
    <source>
        <dbReference type="PROSITE-ProRule" id="PRU00169"/>
    </source>
</evidence>
<dbReference type="Pfam" id="PF07228">
    <property type="entry name" value="SpoIIE"/>
    <property type="match status" value="1"/>
</dbReference>
<dbReference type="Proteomes" id="UP000037773">
    <property type="component" value="Unassembled WGS sequence"/>
</dbReference>
<dbReference type="SUPFAM" id="SSF81606">
    <property type="entry name" value="PP2C-like"/>
    <property type="match status" value="1"/>
</dbReference>
<protein>
    <submittedName>
        <fullName evidence="5">Histidine kinase</fullName>
    </submittedName>
</protein>
<dbReference type="PROSITE" id="PS50110">
    <property type="entry name" value="RESPONSE_REGULATORY"/>
    <property type="match status" value="1"/>
</dbReference>
<evidence type="ECO:0000313" key="6">
    <source>
        <dbReference type="Proteomes" id="UP000037773"/>
    </source>
</evidence>